<sequence>MSPKLPAKGTLTSNTPTRATQSSSSNPRTPNNPQTVVASSSTSRPGETSGTPVRTDLQPRVTVSRSPTGAAMVSKSARRPLEDYWICADVRLPAADTQGFRIVKGRRYVDVPDGHSVLVAIDPDMGLYRATLTSERDPSGPVLQLDPQSKIWRPLPASGETLLLRSADDLNAELDGHTKMMDESAALARELQSAWYALNGQEGERTAIVKYEVQYHRHLAAVDKCLDFYLREQISLLLYQGITTYEADLFKIQLRRFETLCRIMRAGDRRKLIDMPPRTQVTPEQHRSNAGYLKGKLALLRKRQIIADELLHKSQYNQNVFSEWGYDPMEIHKDTADWMQSKCQVLAAEQRVSSPLYLSLSFSETTLAFLDVDAIPLEARIPVLSDLLEQCTSIKNSFEHLETPSGSVHASYRQEIVDAISSFENTLEDRLALYHRDLESVPLLPSSDQSIDFDFIPAQRANEPESLPTRMFRSKHNGVHKIRLGRPRRGAADEELMDVMHPHKPAEILQTYERREGEWHRRVATPKKSLSKLTTEAEQHLAMSDQYLREAWQKEAAKHNASGIVDELVTKAIVLDDLIPQIEKAPNPSAINVGPVVQRLRQDSQRLRNDAEAIRIRLFKDKSYLSADRVVHLISLDELRVKRIQRRQPLGKGANKEFLDTYLLSDRHTGERLWEAHFHYPEAGTPARDFNDRGGHLKTLDQARKGVSSQRRDEQAGRPHVAIWRLTLDRKTAQKIFDLAS</sequence>
<name>A0A4R7VGQ2_9PSED</name>
<organism evidence="2 3">
    <name type="scientific">Pseudomonas helmanticensis</name>
    <dbReference type="NCBI Taxonomy" id="1471381"/>
    <lineage>
        <taxon>Bacteria</taxon>
        <taxon>Pseudomonadati</taxon>
        <taxon>Pseudomonadota</taxon>
        <taxon>Gammaproteobacteria</taxon>
        <taxon>Pseudomonadales</taxon>
        <taxon>Pseudomonadaceae</taxon>
        <taxon>Pseudomonas</taxon>
    </lineage>
</organism>
<evidence type="ECO:0000313" key="2">
    <source>
        <dbReference type="EMBL" id="TDV48496.1"/>
    </source>
</evidence>
<evidence type="ECO:0000313" key="3">
    <source>
        <dbReference type="Proteomes" id="UP000295804"/>
    </source>
</evidence>
<feature type="compositionally biased region" description="Polar residues" evidence="1">
    <location>
        <begin position="36"/>
        <end position="52"/>
    </location>
</feature>
<evidence type="ECO:0000256" key="1">
    <source>
        <dbReference type="SAM" id="MobiDB-lite"/>
    </source>
</evidence>
<dbReference type="AlphaFoldDB" id="A0A4R7VGQ2"/>
<dbReference type="RefSeq" id="WP_134175839.1">
    <property type="nucleotide sequence ID" value="NZ_SOCQ01000005.1"/>
</dbReference>
<accession>A0A4R7VGQ2</accession>
<feature type="compositionally biased region" description="Low complexity" evidence="1">
    <location>
        <begin position="20"/>
        <end position="35"/>
    </location>
</feature>
<protein>
    <submittedName>
        <fullName evidence="2">Uncharacterized protein</fullName>
    </submittedName>
</protein>
<comment type="caution">
    <text evidence="2">The sequence shown here is derived from an EMBL/GenBank/DDBJ whole genome shotgun (WGS) entry which is preliminary data.</text>
</comment>
<reference evidence="2 3" key="1">
    <citation type="submission" date="2019-03" db="EMBL/GenBank/DDBJ databases">
        <title>Genomic analyses of the natural microbiome of Caenorhabditis elegans.</title>
        <authorList>
            <person name="Samuel B."/>
        </authorList>
    </citation>
    <scope>NUCLEOTIDE SEQUENCE [LARGE SCALE GENOMIC DNA]</scope>
    <source>
        <strain evidence="2 3">BIGb0525</strain>
    </source>
</reference>
<feature type="region of interest" description="Disordered" evidence="1">
    <location>
        <begin position="1"/>
        <end position="75"/>
    </location>
</feature>
<feature type="compositionally biased region" description="Polar residues" evidence="1">
    <location>
        <begin position="10"/>
        <end position="19"/>
    </location>
</feature>
<dbReference type="Proteomes" id="UP000295804">
    <property type="component" value="Unassembled WGS sequence"/>
</dbReference>
<dbReference type="EMBL" id="SOCQ01000005">
    <property type="protein sequence ID" value="TDV48496.1"/>
    <property type="molecule type" value="Genomic_DNA"/>
</dbReference>
<gene>
    <name evidence="2" type="ORF">EDF87_105148</name>
</gene>
<proteinExistence type="predicted"/>